<dbReference type="PANTHER" id="PTHR43033">
    <property type="entry name" value="TRNA(ILE)-LYSIDINE SYNTHASE-RELATED"/>
    <property type="match status" value="1"/>
</dbReference>
<dbReference type="CDD" id="cd01992">
    <property type="entry name" value="TilS_N"/>
    <property type="match status" value="1"/>
</dbReference>
<accession>A0A6J7GN68</accession>
<keyword evidence="6" id="KW-0067">ATP-binding</keyword>
<dbReference type="AlphaFoldDB" id="A0A6J7GN68"/>
<dbReference type="GO" id="GO:0032267">
    <property type="term" value="F:tRNA(Ile)-lysidine synthase activity"/>
    <property type="evidence" value="ECO:0007669"/>
    <property type="project" value="UniProtKB-EC"/>
</dbReference>
<dbReference type="Pfam" id="PF09179">
    <property type="entry name" value="TilS"/>
    <property type="match status" value="1"/>
</dbReference>
<dbReference type="EMBL" id="CAEZVB010000092">
    <property type="protein sequence ID" value="CAB4629502.1"/>
    <property type="molecule type" value="Genomic_DNA"/>
</dbReference>
<evidence type="ECO:0000313" key="12">
    <source>
        <dbReference type="EMBL" id="CAB4906275.1"/>
    </source>
</evidence>
<evidence type="ECO:0000256" key="7">
    <source>
        <dbReference type="ARBA" id="ARBA00048539"/>
    </source>
</evidence>
<dbReference type="HAMAP" id="MF_01161">
    <property type="entry name" value="tRNA_Ile_lys_synt"/>
    <property type="match status" value="1"/>
</dbReference>
<proteinExistence type="inferred from homology"/>
<reference evidence="12" key="1">
    <citation type="submission" date="2020-05" db="EMBL/GenBank/DDBJ databases">
        <authorList>
            <person name="Chiriac C."/>
            <person name="Salcher M."/>
            <person name="Ghai R."/>
            <person name="Kavagutti S V."/>
        </authorList>
    </citation>
    <scope>NUCLEOTIDE SEQUENCE</scope>
</reference>
<dbReference type="EMBL" id="CAFBMO010000025">
    <property type="protein sequence ID" value="CAB4906275.1"/>
    <property type="molecule type" value="Genomic_DNA"/>
</dbReference>
<dbReference type="SUPFAM" id="SSF52402">
    <property type="entry name" value="Adenine nucleotide alpha hydrolases-like"/>
    <property type="match status" value="1"/>
</dbReference>
<protein>
    <recommendedName>
        <fullName evidence="1">tRNA(Ile)-lysidine synthetase</fullName>
        <ecNumber evidence="1">6.3.4.19</ecNumber>
    </recommendedName>
</protein>
<evidence type="ECO:0000259" key="9">
    <source>
        <dbReference type="Pfam" id="PF09179"/>
    </source>
</evidence>
<dbReference type="EC" id="6.3.4.19" evidence="1"/>
<dbReference type="GO" id="GO:0005737">
    <property type="term" value="C:cytoplasm"/>
    <property type="evidence" value="ECO:0007669"/>
    <property type="project" value="InterPro"/>
</dbReference>
<sequence>MTELTPARHWATSETLAVRAAVQSALIECQPGDTIIVACSGGPDSLALAAATSFVGKQLDLLVIAVIVDHQLQQGSGVIAQKAADACVAFGIEQAVVAQVTVEGDGGPEAAARQARYDVLEAMAVKFHANSIVLGHTLEDQAETVLLRLARGSGTRTIAAMQSRNGLLVRPLLQTPREVVHASAKDVCDVIGVEPWQDPHNQDPRFSRVRVRQAMDLLNEALGSGFTNGLARSAELASDDADALDAWAALAFDASVTFEESSMSADAEELLQLPRAIRTRVIRRMCIDLGMASDAISMSHVHAVDALISQWHGQGPVSLPSRVNARREYGRLTLTAPASTPNAGEPLAT</sequence>
<dbReference type="SUPFAM" id="SSF82829">
    <property type="entry name" value="MesJ substrate recognition domain-like"/>
    <property type="match status" value="1"/>
</dbReference>
<evidence type="ECO:0000256" key="3">
    <source>
        <dbReference type="ARBA" id="ARBA00022598"/>
    </source>
</evidence>
<evidence type="ECO:0000259" key="8">
    <source>
        <dbReference type="Pfam" id="PF01171"/>
    </source>
</evidence>
<dbReference type="InterPro" id="IPR012795">
    <property type="entry name" value="tRNA_Ile_lys_synt_N"/>
</dbReference>
<evidence type="ECO:0000256" key="1">
    <source>
        <dbReference type="ARBA" id="ARBA00013267"/>
    </source>
</evidence>
<dbReference type="InterPro" id="IPR012094">
    <property type="entry name" value="tRNA_Ile_lys_synt"/>
</dbReference>
<gene>
    <name evidence="10" type="ORF">UFOPK1908_01372</name>
    <name evidence="11" type="ORF">UFOPK2282_00879</name>
    <name evidence="12" type="ORF">UFOPK3576_00781</name>
</gene>
<dbReference type="InterPro" id="IPR011063">
    <property type="entry name" value="TilS/TtcA_N"/>
</dbReference>
<feature type="domain" description="tRNA(Ile)-lysidine/2-thiocytidine synthase N-terminal" evidence="8">
    <location>
        <begin position="35"/>
        <end position="213"/>
    </location>
</feature>
<dbReference type="GO" id="GO:0008033">
    <property type="term" value="P:tRNA processing"/>
    <property type="evidence" value="ECO:0007669"/>
    <property type="project" value="UniProtKB-KW"/>
</dbReference>
<evidence type="ECO:0000256" key="6">
    <source>
        <dbReference type="ARBA" id="ARBA00022840"/>
    </source>
</evidence>
<comment type="catalytic activity">
    <reaction evidence="7">
        <text>cytidine(34) in tRNA(Ile2) + L-lysine + ATP = lysidine(34) in tRNA(Ile2) + AMP + diphosphate + H(+)</text>
        <dbReference type="Rhea" id="RHEA:43744"/>
        <dbReference type="Rhea" id="RHEA-COMP:10625"/>
        <dbReference type="Rhea" id="RHEA-COMP:10670"/>
        <dbReference type="ChEBI" id="CHEBI:15378"/>
        <dbReference type="ChEBI" id="CHEBI:30616"/>
        <dbReference type="ChEBI" id="CHEBI:32551"/>
        <dbReference type="ChEBI" id="CHEBI:33019"/>
        <dbReference type="ChEBI" id="CHEBI:82748"/>
        <dbReference type="ChEBI" id="CHEBI:83665"/>
        <dbReference type="ChEBI" id="CHEBI:456215"/>
        <dbReference type="EC" id="6.3.4.19"/>
    </reaction>
</comment>
<dbReference type="NCBIfam" id="TIGR02432">
    <property type="entry name" value="lysidine_TilS_N"/>
    <property type="match status" value="1"/>
</dbReference>
<dbReference type="Pfam" id="PF01171">
    <property type="entry name" value="ATP_bind_3"/>
    <property type="match status" value="1"/>
</dbReference>
<dbReference type="Gene3D" id="3.40.50.620">
    <property type="entry name" value="HUPs"/>
    <property type="match status" value="1"/>
</dbReference>
<dbReference type="PANTHER" id="PTHR43033:SF1">
    <property type="entry name" value="TRNA(ILE)-LYSIDINE SYNTHASE-RELATED"/>
    <property type="match status" value="1"/>
</dbReference>
<organism evidence="12">
    <name type="scientific">freshwater metagenome</name>
    <dbReference type="NCBI Taxonomy" id="449393"/>
    <lineage>
        <taxon>unclassified sequences</taxon>
        <taxon>metagenomes</taxon>
        <taxon>ecological metagenomes</taxon>
    </lineage>
</organism>
<keyword evidence="5" id="KW-0547">Nucleotide-binding</keyword>
<evidence type="ECO:0000256" key="2">
    <source>
        <dbReference type="ARBA" id="ARBA00022490"/>
    </source>
</evidence>
<keyword evidence="3" id="KW-0436">Ligase</keyword>
<dbReference type="GO" id="GO:0005524">
    <property type="term" value="F:ATP binding"/>
    <property type="evidence" value="ECO:0007669"/>
    <property type="project" value="UniProtKB-KW"/>
</dbReference>
<evidence type="ECO:0000313" key="11">
    <source>
        <dbReference type="EMBL" id="CAB4667109.1"/>
    </source>
</evidence>
<evidence type="ECO:0000256" key="4">
    <source>
        <dbReference type="ARBA" id="ARBA00022694"/>
    </source>
</evidence>
<keyword evidence="4" id="KW-0819">tRNA processing</keyword>
<dbReference type="InterPro" id="IPR015262">
    <property type="entry name" value="tRNA_Ile_lys_synt_subst-bd"/>
</dbReference>
<dbReference type="Gene3D" id="1.20.59.20">
    <property type="match status" value="1"/>
</dbReference>
<name>A0A6J7GN68_9ZZZZ</name>
<keyword evidence="2" id="KW-0963">Cytoplasm</keyword>
<dbReference type="InterPro" id="IPR014729">
    <property type="entry name" value="Rossmann-like_a/b/a_fold"/>
</dbReference>
<dbReference type="EMBL" id="CAEZWR010000094">
    <property type="protein sequence ID" value="CAB4667109.1"/>
    <property type="molecule type" value="Genomic_DNA"/>
</dbReference>
<feature type="domain" description="tRNA(Ile)-lysidine synthase substrate-binding" evidence="9">
    <location>
        <begin position="267"/>
        <end position="332"/>
    </location>
</feature>
<evidence type="ECO:0000313" key="10">
    <source>
        <dbReference type="EMBL" id="CAB4629502.1"/>
    </source>
</evidence>
<evidence type="ECO:0000256" key="5">
    <source>
        <dbReference type="ARBA" id="ARBA00022741"/>
    </source>
</evidence>